<dbReference type="GO" id="GO:0120048">
    <property type="term" value="F:U6 snRNA (adenine-(43)-N(6))-methyltransferase activity"/>
    <property type="evidence" value="ECO:0007669"/>
    <property type="project" value="UniProtKB-EC"/>
</dbReference>
<dbReference type="PANTHER" id="PTHR13393">
    <property type="entry name" value="SAM-DEPENDENT METHYLTRANSFERASE"/>
    <property type="match status" value="1"/>
</dbReference>
<evidence type="ECO:0000256" key="4">
    <source>
        <dbReference type="ARBA" id="ARBA00022679"/>
    </source>
</evidence>
<feature type="binding site" evidence="6">
    <location>
        <position position="103"/>
    </location>
    <ligand>
        <name>S-adenosyl-L-methionine</name>
        <dbReference type="ChEBI" id="CHEBI:59789"/>
    </ligand>
</feature>
<proteinExistence type="inferred from homology"/>
<feature type="binding site" evidence="6">
    <location>
        <position position="75"/>
    </location>
    <ligand>
        <name>S-adenosyl-L-methionine</name>
        <dbReference type="ChEBI" id="CHEBI:59789"/>
    </ligand>
</feature>
<dbReference type="GO" id="GO:0070475">
    <property type="term" value="P:rRNA base methylation"/>
    <property type="evidence" value="ECO:0007669"/>
    <property type="project" value="TreeGrafter"/>
</dbReference>
<dbReference type="EnsemblMetazoa" id="ASIC018133-RA">
    <property type="protein sequence ID" value="ASIC018133-PA"/>
    <property type="gene ID" value="ASIC018133"/>
</dbReference>
<dbReference type="OrthoDB" id="514248at2759"/>
<feature type="binding site" evidence="6">
    <location>
        <position position="181"/>
    </location>
    <ligand>
        <name>S-adenosyl-L-methionine</name>
        <dbReference type="ChEBI" id="CHEBI:59789"/>
    </ligand>
</feature>
<evidence type="ECO:0000256" key="3">
    <source>
        <dbReference type="ARBA" id="ARBA00022603"/>
    </source>
</evidence>
<dbReference type="OMA" id="MEDHIRL"/>
<dbReference type="InterPro" id="IPR010286">
    <property type="entry name" value="METTL16/RlmF"/>
</dbReference>
<accession>A0A084WIN8</accession>
<dbReference type="PIRSF" id="PIRSF037350">
    <property type="entry name" value="Mtase_ZK1128_prd"/>
    <property type="match status" value="1"/>
</dbReference>
<dbReference type="InterPro" id="IPR029063">
    <property type="entry name" value="SAM-dependent_MTases_sf"/>
</dbReference>
<gene>
    <name evidence="8" type="ORF">ZHAS_00018133</name>
</gene>
<feature type="binding site" evidence="6">
    <location>
        <position position="128"/>
    </location>
    <ligand>
        <name>S-adenosyl-L-methionine</name>
        <dbReference type="ChEBI" id="CHEBI:59789"/>
    </ligand>
</feature>
<evidence type="ECO:0000313" key="8">
    <source>
        <dbReference type="EMBL" id="KFB50082.1"/>
    </source>
</evidence>
<dbReference type="VEuPathDB" id="VectorBase:ASIC018133"/>
<evidence type="ECO:0000256" key="6">
    <source>
        <dbReference type="PIRSR" id="PIRSR037350-1"/>
    </source>
</evidence>
<dbReference type="EMBL" id="KE525347">
    <property type="protein sequence ID" value="KFB50082.1"/>
    <property type="molecule type" value="Genomic_DNA"/>
</dbReference>
<keyword evidence="4" id="KW-0808">Transferase</keyword>
<dbReference type="VEuPathDB" id="VectorBase:ASIS020759"/>
<protein>
    <recommendedName>
        <fullName evidence="2">U6 snRNA m(6)A methyltransferase</fullName>
        <ecNumber evidence="2">2.1.1.346</ecNumber>
    </recommendedName>
</protein>
<evidence type="ECO:0000256" key="5">
    <source>
        <dbReference type="ARBA" id="ARBA00022691"/>
    </source>
</evidence>
<dbReference type="Pfam" id="PF05971">
    <property type="entry name" value="Methyltransf_10"/>
    <property type="match status" value="1"/>
</dbReference>
<reference evidence="9" key="2">
    <citation type="submission" date="2020-05" db="UniProtKB">
        <authorList>
            <consortium name="EnsemblMetazoa"/>
        </authorList>
    </citation>
    <scope>IDENTIFICATION</scope>
</reference>
<organism evidence="8">
    <name type="scientific">Anopheles sinensis</name>
    <name type="common">Mosquito</name>
    <dbReference type="NCBI Taxonomy" id="74873"/>
    <lineage>
        <taxon>Eukaryota</taxon>
        <taxon>Metazoa</taxon>
        <taxon>Ecdysozoa</taxon>
        <taxon>Arthropoda</taxon>
        <taxon>Hexapoda</taxon>
        <taxon>Insecta</taxon>
        <taxon>Pterygota</taxon>
        <taxon>Neoptera</taxon>
        <taxon>Endopterygota</taxon>
        <taxon>Diptera</taxon>
        <taxon>Nematocera</taxon>
        <taxon>Culicoidea</taxon>
        <taxon>Culicidae</taxon>
        <taxon>Anophelinae</taxon>
        <taxon>Anopheles</taxon>
    </lineage>
</organism>
<keyword evidence="5 6" id="KW-0949">S-adenosyl-L-methionine</keyword>
<dbReference type="CDD" id="cd02440">
    <property type="entry name" value="AdoMet_MTases"/>
    <property type="match status" value="1"/>
</dbReference>
<dbReference type="PANTHER" id="PTHR13393:SF0">
    <property type="entry name" value="RNA N6-ADENOSINE-METHYLTRANSFERASE METTL16"/>
    <property type="match status" value="1"/>
</dbReference>
<evidence type="ECO:0000313" key="10">
    <source>
        <dbReference type="Proteomes" id="UP000030765"/>
    </source>
</evidence>
<dbReference type="Proteomes" id="UP000030765">
    <property type="component" value="Unassembled WGS sequence"/>
</dbReference>
<comment type="similarity">
    <text evidence="1">Belongs to the methyltransferase superfamily. METTL16/RlmF family.</text>
</comment>
<keyword evidence="3" id="KW-0489">Methyltransferase</keyword>
<name>A0A084WIN8_ANOSI</name>
<sequence>MHPRNRYRERPNFQDLVKQFPELNQVAIVDVSGKVKLNYKDAQALQLLSKYLLLRDFGLNLELPPGKLVPTLPLRLNYIHWLEDIGDIAGWQGKDSVKGIDIGCGASCIYPLLAVVQTNHRWHMVAIEKAEDSLQIAKANVLRNSLEQYIDVRPQVAGGQTILLEVLNNHPDERFDFCMCNPPFYDSATGVKHQNRTGKRREPSNASTGSVEELCTDGGEVSFISQIIEESLQLKDRVSVYTTMIASFAKVIRLDGP</sequence>
<dbReference type="STRING" id="74873.A0A084WIN8"/>
<dbReference type="Gene3D" id="3.40.50.150">
    <property type="entry name" value="Vaccinia Virus protein VP39"/>
    <property type="match status" value="1"/>
</dbReference>
<dbReference type="SUPFAM" id="SSF53335">
    <property type="entry name" value="S-adenosyl-L-methionine-dependent methyltransferases"/>
    <property type="match status" value="1"/>
</dbReference>
<reference evidence="8 10" key="1">
    <citation type="journal article" date="2014" name="BMC Genomics">
        <title>Genome sequence of Anopheles sinensis provides insight into genetics basis of mosquito competence for malaria parasites.</title>
        <authorList>
            <person name="Zhou D."/>
            <person name="Zhang D."/>
            <person name="Ding G."/>
            <person name="Shi L."/>
            <person name="Hou Q."/>
            <person name="Ye Y."/>
            <person name="Xu Y."/>
            <person name="Zhou H."/>
            <person name="Xiong C."/>
            <person name="Li S."/>
            <person name="Yu J."/>
            <person name="Hong S."/>
            <person name="Yu X."/>
            <person name="Zou P."/>
            <person name="Chen C."/>
            <person name="Chang X."/>
            <person name="Wang W."/>
            <person name="Lv Y."/>
            <person name="Sun Y."/>
            <person name="Ma L."/>
            <person name="Shen B."/>
            <person name="Zhu C."/>
        </authorList>
    </citation>
    <scope>NUCLEOTIDE SEQUENCE [LARGE SCALE GENOMIC DNA]</scope>
</reference>
<dbReference type="AlphaFoldDB" id="A0A084WIN8"/>
<dbReference type="GO" id="GO:0005634">
    <property type="term" value="C:nucleus"/>
    <property type="evidence" value="ECO:0007669"/>
    <property type="project" value="TreeGrafter"/>
</dbReference>
<keyword evidence="10" id="KW-1185">Reference proteome</keyword>
<evidence type="ECO:0000313" key="9">
    <source>
        <dbReference type="EnsemblMetazoa" id="ASIC018133-PA"/>
    </source>
</evidence>
<evidence type="ECO:0000256" key="7">
    <source>
        <dbReference type="SAM" id="MobiDB-lite"/>
    </source>
</evidence>
<evidence type="ECO:0000256" key="2">
    <source>
        <dbReference type="ARBA" id="ARBA00012166"/>
    </source>
</evidence>
<dbReference type="EC" id="2.1.1.346" evidence="2"/>
<feature type="region of interest" description="Disordered" evidence="7">
    <location>
        <begin position="190"/>
        <end position="212"/>
    </location>
</feature>
<evidence type="ECO:0000256" key="1">
    <source>
        <dbReference type="ARBA" id="ARBA00005878"/>
    </source>
</evidence>
<dbReference type="EMBL" id="ATLV01023941">
    <property type="status" value="NOT_ANNOTATED_CDS"/>
    <property type="molecule type" value="Genomic_DNA"/>
</dbReference>
<dbReference type="InterPro" id="IPR017182">
    <property type="entry name" value="METTL16/PsiM"/>
</dbReference>